<reference evidence="12 13" key="1">
    <citation type="journal article" date="2011" name="J. Bacteriol.">
        <title>Draft genome sequence of the thermoalkaliphilic Caldalkalibacillus thermarum strain TA2.A1.</title>
        <authorList>
            <person name="Kalamorz F."/>
            <person name="Keis S."/>
            <person name="McMillan D.G."/>
            <person name="Olsson K."/>
            <person name="Stanton J.A."/>
            <person name="Stockwell P."/>
            <person name="Black M.A."/>
            <person name="Klingeman D.M."/>
            <person name="Land M.L."/>
            <person name="Han C.S."/>
            <person name="Martin S.L."/>
            <person name="Becher S.A."/>
            <person name="Peddie C.J."/>
            <person name="Morgan H.W."/>
            <person name="Matthies D."/>
            <person name="Preiss L."/>
            <person name="Meier T."/>
            <person name="Brown S.D."/>
            <person name="Cook G.M."/>
        </authorList>
    </citation>
    <scope>NUCLEOTIDE SEQUENCE [LARGE SCALE GENOMIC DNA]</scope>
    <source>
        <strain evidence="12 13">TA2.A1</strain>
    </source>
</reference>
<evidence type="ECO:0000256" key="7">
    <source>
        <dbReference type="ARBA" id="ARBA00023125"/>
    </source>
</evidence>
<comment type="caution">
    <text evidence="12">The sequence shown here is derived from an EMBL/GenBank/DDBJ whole genome shotgun (WGS) entry which is preliminary data.</text>
</comment>
<dbReference type="Gene3D" id="1.10.860.10">
    <property type="entry name" value="DNAb Helicase, Chain A"/>
    <property type="match status" value="1"/>
</dbReference>
<name>F5L9D2_CALTT</name>
<evidence type="ECO:0000256" key="2">
    <source>
        <dbReference type="ARBA" id="ARBA00022705"/>
    </source>
</evidence>
<keyword evidence="6" id="KW-0067">ATP-binding</keyword>
<evidence type="ECO:0000256" key="1">
    <source>
        <dbReference type="ARBA" id="ARBA00008428"/>
    </source>
</evidence>
<evidence type="ECO:0000256" key="9">
    <source>
        <dbReference type="ARBA" id="ARBA00044969"/>
    </source>
</evidence>
<evidence type="ECO:0000256" key="5">
    <source>
        <dbReference type="ARBA" id="ARBA00022806"/>
    </source>
</evidence>
<dbReference type="Pfam" id="PF00772">
    <property type="entry name" value="DnaB"/>
    <property type="match status" value="1"/>
</dbReference>
<dbReference type="InterPro" id="IPR007694">
    <property type="entry name" value="DNA_helicase_DnaB-like_C"/>
</dbReference>
<organism evidence="12 13">
    <name type="scientific">Caldalkalibacillus thermarum (strain TA2.A1)</name>
    <dbReference type="NCBI Taxonomy" id="986075"/>
    <lineage>
        <taxon>Bacteria</taxon>
        <taxon>Bacillati</taxon>
        <taxon>Bacillota</taxon>
        <taxon>Bacilli</taxon>
        <taxon>Bacillales</taxon>
        <taxon>Bacillaceae</taxon>
        <taxon>Caldalkalibacillus</taxon>
    </lineage>
</organism>
<dbReference type="GO" id="GO:0003677">
    <property type="term" value="F:DNA binding"/>
    <property type="evidence" value="ECO:0007669"/>
    <property type="project" value="UniProtKB-KW"/>
</dbReference>
<evidence type="ECO:0000259" key="11">
    <source>
        <dbReference type="PROSITE" id="PS51199"/>
    </source>
</evidence>
<evidence type="ECO:0000256" key="3">
    <source>
        <dbReference type="ARBA" id="ARBA00022741"/>
    </source>
</evidence>
<dbReference type="AlphaFoldDB" id="F5L9D2"/>
<proteinExistence type="inferred from homology"/>
<dbReference type="Pfam" id="PF03796">
    <property type="entry name" value="DnaB_C"/>
    <property type="match status" value="1"/>
</dbReference>
<accession>F5L9D2</accession>
<dbReference type="InterPro" id="IPR007693">
    <property type="entry name" value="DNA_helicase_DnaB-like_N"/>
</dbReference>
<evidence type="ECO:0000256" key="6">
    <source>
        <dbReference type="ARBA" id="ARBA00022840"/>
    </source>
</evidence>
<dbReference type="PANTHER" id="PTHR30153">
    <property type="entry name" value="REPLICATIVE DNA HELICASE DNAB"/>
    <property type="match status" value="1"/>
</dbReference>
<comment type="catalytic activity">
    <reaction evidence="10">
        <text>ATP + H2O = ADP + phosphate + H(+)</text>
        <dbReference type="Rhea" id="RHEA:13065"/>
        <dbReference type="ChEBI" id="CHEBI:15377"/>
        <dbReference type="ChEBI" id="CHEBI:15378"/>
        <dbReference type="ChEBI" id="CHEBI:30616"/>
        <dbReference type="ChEBI" id="CHEBI:43474"/>
        <dbReference type="ChEBI" id="CHEBI:456216"/>
        <dbReference type="EC" id="5.6.2.3"/>
    </reaction>
</comment>
<dbReference type="GO" id="GO:0005524">
    <property type="term" value="F:ATP binding"/>
    <property type="evidence" value="ECO:0007669"/>
    <property type="project" value="UniProtKB-KW"/>
</dbReference>
<dbReference type="EC" id="5.6.2.3" evidence="9"/>
<keyword evidence="5 12" id="KW-0347">Helicase</keyword>
<dbReference type="Proteomes" id="UP000010716">
    <property type="component" value="Unassembled WGS sequence"/>
</dbReference>
<dbReference type="PROSITE" id="PS51199">
    <property type="entry name" value="SF4_HELICASE"/>
    <property type="match status" value="1"/>
</dbReference>
<evidence type="ECO:0000313" key="12">
    <source>
        <dbReference type="EMBL" id="EGL82074.1"/>
    </source>
</evidence>
<dbReference type="SUPFAM" id="SSF48024">
    <property type="entry name" value="N-terminal domain of DnaB helicase"/>
    <property type="match status" value="1"/>
</dbReference>
<dbReference type="InterPro" id="IPR027417">
    <property type="entry name" value="P-loop_NTPase"/>
</dbReference>
<dbReference type="InterPro" id="IPR036185">
    <property type="entry name" value="DNA_heli_DnaB-like_N_sf"/>
</dbReference>
<protein>
    <recommendedName>
        <fullName evidence="9">DNA 5'-3' helicase</fullName>
        <ecNumber evidence="9">5.6.2.3</ecNumber>
    </recommendedName>
</protein>
<dbReference type="SUPFAM" id="SSF52540">
    <property type="entry name" value="P-loop containing nucleoside triphosphate hydrolases"/>
    <property type="match status" value="1"/>
</dbReference>
<keyword evidence="8" id="KW-0413">Isomerase</keyword>
<dbReference type="PANTHER" id="PTHR30153:SF2">
    <property type="entry name" value="REPLICATIVE DNA HELICASE"/>
    <property type="match status" value="1"/>
</dbReference>
<dbReference type="Gene3D" id="3.40.50.300">
    <property type="entry name" value="P-loop containing nucleotide triphosphate hydrolases"/>
    <property type="match status" value="1"/>
</dbReference>
<sequence>MIDVSFMFEQIVNIEAQYLGCIVLDNSLIGQANLQPTDFAKGEHRMLYQAFLDLNKQGKSIDPVSLLELGEDTLQRCGGWEYIGQVIGTVASVHAFENLQRMIKNNAKTRQVLEYASQFQLEARGTLSDEPLRDFLDKVSKIELGTSRETKSFKEKLMQRIQEHSEMKAEGLSGIDTGFIELNRVTDGWQKTDLIYIGARPSMGKTAFVINSFLRALRSNPNLHVTFFSLEMGWGQIVDRFIASIGGLNLFKMRNPNKHFKSQDEWDRYTKAYGILEKLNIDVRDENTIQDMRAAVRRNISQYPERDHIVFIDYLTLIKPAHPRQSRHHEIEEISRSLKDMARDFNIPVVVLAQLSRAVEQRQNKRPMLSDLRESGAIEQDADMVLFLYRDEYYNPDTSQKGIVEVLIPKNRNGEAGTFVELYFNKETNRFEDLTRGDQYASA</sequence>
<dbReference type="CDD" id="cd00984">
    <property type="entry name" value="DnaB_C"/>
    <property type="match status" value="1"/>
</dbReference>
<dbReference type="GO" id="GO:0043139">
    <property type="term" value="F:5'-3' DNA helicase activity"/>
    <property type="evidence" value="ECO:0007669"/>
    <property type="project" value="UniProtKB-EC"/>
</dbReference>
<dbReference type="EMBL" id="AFCE01000156">
    <property type="protein sequence ID" value="EGL82074.1"/>
    <property type="molecule type" value="Genomic_DNA"/>
</dbReference>
<dbReference type="GO" id="GO:0016787">
    <property type="term" value="F:hydrolase activity"/>
    <property type="evidence" value="ECO:0007669"/>
    <property type="project" value="UniProtKB-KW"/>
</dbReference>
<comment type="similarity">
    <text evidence="1">Belongs to the helicase family. DnaB subfamily.</text>
</comment>
<gene>
    <name evidence="12" type="ORF">CathTA2_2437</name>
</gene>
<keyword evidence="3" id="KW-0547">Nucleotide-binding</keyword>
<dbReference type="eggNOG" id="COG0305">
    <property type="taxonomic scope" value="Bacteria"/>
</dbReference>
<evidence type="ECO:0000313" key="13">
    <source>
        <dbReference type="Proteomes" id="UP000010716"/>
    </source>
</evidence>
<dbReference type="GO" id="GO:0006260">
    <property type="term" value="P:DNA replication"/>
    <property type="evidence" value="ECO:0007669"/>
    <property type="project" value="UniProtKB-KW"/>
</dbReference>
<evidence type="ECO:0000256" key="4">
    <source>
        <dbReference type="ARBA" id="ARBA00022801"/>
    </source>
</evidence>
<dbReference type="InterPro" id="IPR016136">
    <property type="entry name" value="DNA_helicase_N/primase_C"/>
</dbReference>
<keyword evidence="4" id="KW-0378">Hydrolase</keyword>
<evidence type="ECO:0000256" key="8">
    <source>
        <dbReference type="ARBA" id="ARBA00023235"/>
    </source>
</evidence>
<evidence type="ECO:0000256" key="10">
    <source>
        <dbReference type="ARBA" id="ARBA00048954"/>
    </source>
</evidence>
<feature type="domain" description="SF4 helicase" evidence="11">
    <location>
        <begin position="168"/>
        <end position="438"/>
    </location>
</feature>
<dbReference type="GO" id="GO:0005829">
    <property type="term" value="C:cytosol"/>
    <property type="evidence" value="ECO:0007669"/>
    <property type="project" value="TreeGrafter"/>
</dbReference>
<keyword evidence="2" id="KW-0235">DNA replication</keyword>
<keyword evidence="7" id="KW-0238">DNA-binding</keyword>